<dbReference type="RefSeq" id="WP_157836778.1">
    <property type="nucleotide sequence ID" value="NZ_JJMU01000048.1"/>
</dbReference>
<evidence type="ECO:0000256" key="1">
    <source>
        <dbReference type="SAM" id="MobiDB-lite"/>
    </source>
</evidence>
<sequence>MWYLILALLFGQGGQTGAINPGQSTVQTNTDPGDGDDGDGGDTGLPIPPPRPPKK</sequence>
<reference evidence="2 3" key="2">
    <citation type="journal article" date="2015" name="PLoS ONE">
        <title>Whole-Genome Optical Mapping and Finished Genome Sequence of Sphingobacterium deserti sp. nov., a New Species Isolated from the Western Desert of China.</title>
        <authorList>
            <person name="Teng C."/>
            <person name="Zhou Z."/>
            <person name="Molnar I."/>
            <person name="Li X."/>
            <person name="Tang R."/>
            <person name="Chen M."/>
            <person name="Wang L."/>
            <person name="Su S."/>
            <person name="Zhang W."/>
            <person name="Lin M."/>
        </authorList>
    </citation>
    <scope>NUCLEOTIDE SEQUENCE [LARGE SCALE GENOMIC DNA]</scope>
    <source>
        <strain evidence="3">ACCC05744</strain>
    </source>
</reference>
<evidence type="ECO:0000313" key="3">
    <source>
        <dbReference type="Proteomes" id="UP000031802"/>
    </source>
</evidence>
<dbReference type="Proteomes" id="UP000031802">
    <property type="component" value="Unassembled WGS sequence"/>
</dbReference>
<evidence type="ECO:0000313" key="2">
    <source>
        <dbReference type="EMBL" id="KGE13622.1"/>
    </source>
</evidence>
<feature type="region of interest" description="Disordered" evidence="1">
    <location>
        <begin position="14"/>
        <end position="55"/>
    </location>
</feature>
<feature type="compositionally biased region" description="Polar residues" evidence="1">
    <location>
        <begin position="17"/>
        <end position="30"/>
    </location>
</feature>
<protein>
    <submittedName>
        <fullName evidence="2">Uncharacterized protein</fullName>
    </submittedName>
</protein>
<organism evidence="2 3">
    <name type="scientific">Sphingobacterium deserti</name>
    <dbReference type="NCBI Taxonomy" id="1229276"/>
    <lineage>
        <taxon>Bacteria</taxon>
        <taxon>Pseudomonadati</taxon>
        <taxon>Bacteroidota</taxon>
        <taxon>Sphingobacteriia</taxon>
        <taxon>Sphingobacteriales</taxon>
        <taxon>Sphingobacteriaceae</taxon>
        <taxon>Sphingobacterium</taxon>
    </lineage>
</organism>
<dbReference type="PATRIC" id="fig|1229276.3.peg.2763"/>
<dbReference type="EMBL" id="JJMU01000048">
    <property type="protein sequence ID" value="KGE13622.1"/>
    <property type="molecule type" value="Genomic_DNA"/>
</dbReference>
<reference evidence="3" key="1">
    <citation type="submission" date="2014-04" db="EMBL/GenBank/DDBJ databases">
        <title>Whole-Genome optical mapping and complete genome sequence of Sphingobacterium deserti sp. nov., a new spaces isolated from desert in the west of China.</title>
        <authorList>
            <person name="Teng C."/>
            <person name="Zhou Z."/>
            <person name="Li X."/>
            <person name="Chen M."/>
            <person name="Lin M."/>
            <person name="Wang L."/>
            <person name="Su S."/>
            <person name="Zhang C."/>
            <person name="Zhang W."/>
        </authorList>
    </citation>
    <scope>NUCLEOTIDE SEQUENCE [LARGE SCALE GENOMIC DNA]</scope>
    <source>
        <strain evidence="3">ACCC05744</strain>
    </source>
</reference>
<keyword evidence="3" id="KW-1185">Reference proteome</keyword>
<gene>
    <name evidence="2" type="ORF">DI53_2683</name>
</gene>
<name>A0A0B8SZZ4_9SPHI</name>
<accession>A0A0B8SZZ4</accession>
<proteinExistence type="predicted"/>
<comment type="caution">
    <text evidence="2">The sequence shown here is derived from an EMBL/GenBank/DDBJ whole genome shotgun (WGS) entry which is preliminary data.</text>
</comment>
<dbReference type="AlphaFoldDB" id="A0A0B8SZZ4"/>
<feature type="compositionally biased region" description="Pro residues" evidence="1">
    <location>
        <begin position="46"/>
        <end position="55"/>
    </location>
</feature>